<name>A0A0A1SW80_9HYPO</name>
<dbReference type="Pfam" id="PF11374">
    <property type="entry name" value="DUF3176"/>
    <property type="match status" value="1"/>
</dbReference>
<dbReference type="PANTHER" id="PTHR35394">
    <property type="entry name" value="DUF3176 DOMAIN-CONTAINING PROTEIN"/>
    <property type="match status" value="1"/>
</dbReference>
<protein>
    <submittedName>
        <fullName evidence="3">Uncharacterized protein</fullName>
    </submittedName>
</protein>
<evidence type="ECO:0000313" key="4">
    <source>
        <dbReference type="Proteomes" id="UP000039046"/>
    </source>
</evidence>
<evidence type="ECO:0000256" key="1">
    <source>
        <dbReference type="SAM" id="MobiDB-lite"/>
    </source>
</evidence>
<accession>A0A0A1SW80</accession>
<dbReference type="InterPro" id="IPR021514">
    <property type="entry name" value="DUF3176"/>
</dbReference>
<organism evidence="3 4">
    <name type="scientific">[Torrubiella] hemipterigena</name>
    <dbReference type="NCBI Taxonomy" id="1531966"/>
    <lineage>
        <taxon>Eukaryota</taxon>
        <taxon>Fungi</taxon>
        <taxon>Dikarya</taxon>
        <taxon>Ascomycota</taxon>
        <taxon>Pezizomycotina</taxon>
        <taxon>Sordariomycetes</taxon>
        <taxon>Hypocreomycetidae</taxon>
        <taxon>Hypocreales</taxon>
        <taxon>Clavicipitaceae</taxon>
        <taxon>Clavicipitaceae incertae sedis</taxon>
        <taxon>'Torrubiella' clade</taxon>
    </lineage>
</organism>
<dbReference type="Proteomes" id="UP000039046">
    <property type="component" value="Unassembled WGS sequence"/>
</dbReference>
<keyword evidence="4" id="KW-1185">Reference proteome</keyword>
<gene>
    <name evidence="3" type="ORF">VHEMI04787</name>
</gene>
<keyword evidence="2" id="KW-0472">Membrane</keyword>
<evidence type="ECO:0000313" key="3">
    <source>
        <dbReference type="EMBL" id="CEJ88675.1"/>
    </source>
</evidence>
<dbReference type="OrthoDB" id="5242705at2759"/>
<keyword evidence="2" id="KW-1133">Transmembrane helix</keyword>
<dbReference type="STRING" id="1531966.A0A0A1SW80"/>
<dbReference type="EMBL" id="CDHN01000002">
    <property type="protein sequence ID" value="CEJ88675.1"/>
    <property type="molecule type" value="Genomic_DNA"/>
</dbReference>
<keyword evidence="2" id="KW-0812">Transmembrane</keyword>
<reference evidence="3 4" key="1">
    <citation type="journal article" date="2015" name="Genome Announc.">
        <title>Draft Genome Sequence and Gene Annotation of the Entomopathogenic Fungus Verticillium hemipterigenum.</title>
        <authorList>
            <person name="Horn F."/>
            <person name="Habel A."/>
            <person name="Scharf D.H."/>
            <person name="Dworschak J."/>
            <person name="Brakhage A.A."/>
            <person name="Guthke R."/>
            <person name="Hertweck C."/>
            <person name="Linde J."/>
        </authorList>
    </citation>
    <scope>NUCLEOTIDE SEQUENCE [LARGE SCALE GENOMIC DNA]</scope>
</reference>
<feature type="transmembrane region" description="Helical" evidence="2">
    <location>
        <begin position="80"/>
        <end position="100"/>
    </location>
</feature>
<evidence type="ECO:0000256" key="2">
    <source>
        <dbReference type="SAM" id="Phobius"/>
    </source>
</evidence>
<dbReference type="PANTHER" id="PTHR35394:SF5">
    <property type="entry name" value="DUF3176 DOMAIN-CONTAINING PROTEIN"/>
    <property type="match status" value="1"/>
</dbReference>
<feature type="region of interest" description="Disordered" evidence="1">
    <location>
        <begin position="1"/>
        <end position="37"/>
    </location>
</feature>
<sequence length="252" mass="28409">MEDLEPEQTVRIRRPYTASDDQHPPPDNSDELQRMINTHDGAADDVESEHGDADESLMVPKHRGSRQGHLTAFASWTDEYICAGICTLSIITLSLILWHYDGKQNPRFAPGVQLDMIVIALVTISRVAMESIVEACISQYAWIWISHSHQQRTKTHAKLGDFRLFNEAARGLLGSLALIWRLRGIHLACIGGLIVVVTHGFETFSQQMFKLVQQPIPYHDDTVRGAPSAPRSEYWDNIIKRGVNESMVLHSM</sequence>
<dbReference type="HOGENOM" id="CLU_1209630_0_0_1"/>
<dbReference type="AlphaFoldDB" id="A0A0A1SW80"/>
<proteinExistence type="predicted"/>